<dbReference type="Pfam" id="PF13927">
    <property type="entry name" value="Ig_3"/>
    <property type="match status" value="1"/>
</dbReference>
<feature type="signal peptide" evidence="7">
    <location>
        <begin position="1"/>
        <end position="36"/>
    </location>
</feature>
<feature type="domain" description="Ig-like" evidence="8">
    <location>
        <begin position="268"/>
        <end position="368"/>
    </location>
</feature>
<feature type="chain" id="PRO_5042213600" description="Ig-like domain-containing protein" evidence="7">
    <location>
        <begin position="37"/>
        <end position="978"/>
    </location>
</feature>
<evidence type="ECO:0000256" key="2">
    <source>
        <dbReference type="ARBA" id="ARBA00022729"/>
    </source>
</evidence>
<feature type="compositionally biased region" description="Basic and acidic residues" evidence="5">
    <location>
        <begin position="710"/>
        <end position="730"/>
    </location>
</feature>
<dbReference type="PROSITE" id="PS51450">
    <property type="entry name" value="LRR"/>
    <property type="match status" value="1"/>
</dbReference>
<evidence type="ECO:0000313" key="10">
    <source>
        <dbReference type="Proteomes" id="UP001208570"/>
    </source>
</evidence>
<evidence type="ECO:0000256" key="5">
    <source>
        <dbReference type="SAM" id="MobiDB-lite"/>
    </source>
</evidence>
<feature type="compositionally biased region" description="Low complexity" evidence="5">
    <location>
        <begin position="644"/>
        <end position="667"/>
    </location>
</feature>
<keyword evidence="6" id="KW-1133">Transmembrane helix</keyword>
<dbReference type="InterPro" id="IPR003599">
    <property type="entry name" value="Ig_sub"/>
</dbReference>
<feature type="region of interest" description="Disordered" evidence="5">
    <location>
        <begin position="707"/>
        <end position="811"/>
    </location>
</feature>
<organism evidence="9 10">
    <name type="scientific">Paralvinella palmiformis</name>
    <dbReference type="NCBI Taxonomy" id="53620"/>
    <lineage>
        <taxon>Eukaryota</taxon>
        <taxon>Metazoa</taxon>
        <taxon>Spiralia</taxon>
        <taxon>Lophotrochozoa</taxon>
        <taxon>Annelida</taxon>
        <taxon>Polychaeta</taxon>
        <taxon>Sedentaria</taxon>
        <taxon>Canalipalpata</taxon>
        <taxon>Terebellida</taxon>
        <taxon>Terebelliformia</taxon>
        <taxon>Alvinellidae</taxon>
        <taxon>Paralvinella</taxon>
    </lineage>
</organism>
<sequence length="978" mass="108073">MVVTTISTSARAASSVSSLTRLVLVVLSSVLAAVKAHECKLLSLYGKKTADCDNLSLKSIPNDLEHDIQILLFRDNEITYLGMDEFGGYRALQQIRMVRNRIDMIAPDAFRYLYNLQVLDLEGNKITNIPPSIFQHLTSVRIVNMKSNPLVFLTKDALSHLKNVEELNFENCWLERIHPRAFGGLEKLYELNLVNNELKVLDAEMQRHLPRSLKVMRIHRNPWNCDCKLRWLREYIESRKIQWNFYSNVPVCDLPELIHDIAWNNLDPDRFACAAQILAARNMSTSIELEVRGNVTINCVVQGDPRPDITWMKGSKFVPPDQIAERPCTGDDGAEQFCSSLTFNDLRPSDEGDYRCIAKNYAGRSEITYKLWVHDPTGGVASLTLYGLTSETLIGIGIGAGVLVLLIVACVIWMVKRQNNGRKRPYKMRNYNNKQPPHNNHDNHSPMKKDKESYDADVDDQPPVISKPKEKDKDKAATRIADNCELVLINHKSPEPPSAPSPVLENHLNAAKNKEFKMTIFREERKPDDETDLERTITVPDATEGADAAAIDKQKPAKTGNTPEPRPSDGTVPPDVVQRADGNKMPLSHQPATSPPPSSPSIGNHVPGQGHRRAEENPYAKPSEMKPTKNKKTGSRPEKKVEDTTTTTAADTKPKGLPTLTTETLPGSDPQRAREDVRGFLPTMETTGPDKKRVTTFSVEAPTCKNPVCLKEHSGDGHRLKSPLKTKEIGENDATALTAKQQQQQQQHIKGSKSMSGLNDSPEKVHGVAVGVSGGGGGGTRSPPGVRLIPTSDRYKTLPSQQPKVMIQTDGSKTYGLYSRAQNPPGLDAVYGVPPSRQQPLGHYVIPSGHVTEPSRGLPKMPVAAVSAAAAQRQLPPTSRSQYHEPQIHGFQPSLPPDPIPAHLRSKSLTPRSTPGGHVDRPTSSPTRKLQKTFEATSLDDLLSPPFGHITVDKHKQPRTQGSKLPKPGDKDEYGTAV</sequence>
<feature type="region of interest" description="Disordered" evidence="5">
    <location>
        <begin position="521"/>
        <end position="674"/>
    </location>
</feature>
<dbReference type="SMART" id="SM00369">
    <property type="entry name" value="LRR_TYP"/>
    <property type="match status" value="5"/>
</dbReference>
<dbReference type="InterPro" id="IPR001611">
    <property type="entry name" value="Leu-rich_rpt"/>
</dbReference>
<dbReference type="PANTHER" id="PTHR24369">
    <property type="entry name" value="ANTIGEN BSP, PUTATIVE-RELATED"/>
    <property type="match status" value="1"/>
</dbReference>
<dbReference type="SMART" id="SM00408">
    <property type="entry name" value="IGc2"/>
    <property type="match status" value="1"/>
</dbReference>
<evidence type="ECO:0000256" key="6">
    <source>
        <dbReference type="SAM" id="Phobius"/>
    </source>
</evidence>
<keyword evidence="4" id="KW-1015">Disulfide bond</keyword>
<dbReference type="InterPro" id="IPR007110">
    <property type="entry name" value="Ig-like_dom"/>
</dbReference>
<name>A0AAD9KGY1_9ANNE</name>
<evidence type="ECO:0000256" key="3">
    <source>
        <dbReference type="ARBA" id="ARBA00022737"/>
    </source>
</evidence>
<dbReference type="SUPFAM" id="SSF48726">
    <property type="entry name" value="Immunoglobulin"/>
    <property type="match status" value="1"/>
</dbReference>
<dbReference type="InterPro" id="IPR000483">
    <property type="entry name" value="Cys-rich_flank_reg_C"/>
</dbReference>
<feature type="compositionally biased region" description="Basic and acidic residues" evidence="5">
    <location>
        <begin position="439"/>
        <end position="454"/>
    </location>
</feature>
<dbReference type="SMART" id="SM00409">
    <property type="entry name" value="IG"/>
    <property type="match status" value="1"/>
</dbReference>
<dbReference type="Gene3D" id="2.60.40.10">
    <property type="entry name" value="Immunoglobulins"/>
    <property type="match status" value="1"/>
</dbReference>
<dbReference type="InterPro" id="IPR003591">
    <property type="entry name" value="Leu-rich_rpt_typical-subtyp"/>
</dbReference>
<dbReference type="AlphaFoldDB" id="A0AAD9KGY1"/>
<dbReference type="Gene3D" id="3.80.10.10">
    <property type="entry name" value="Ribonuclease Inhibitor"/>
    <property type="match status" value="2"/>
</dbReference>
<evidence type="ECO:0000259" key="8">
    <source>
        <dbReference type="PROSITE" id="PS50835"/>
    </source>
</evidence>
<reference evidence="9" key="1">
    <citation type="journal article" date="2023" name="Mol. Biol. Evol.">
        <title>Third-Generation Sequencing Reveals the Adaptive Role of the Epigenome in Three Deep-Sea Polychaetes.</title>
        <authorList>
            <person name="Perez M."/>
            <person name="Aroh O."/>
            <person name="Sun Y."/>
            <person name="Lan Y."/>
            <person name="Juniper S.K."/>
            <person name="Young C.R."/>
            <person name="Angers B."/>
            <person name="Qian P.Y."/>
        </authorList>
    </citation>
    <scope>NUCLEOTIDE SEQUENCE</scope>
    <source>
        <strain evidence="9">P08H-3</strain>
    </source>
</reference>
<gene>
    <name evidence="9" type="ORF">LSH36_2g16021</name>
</gene>
<dbReference type="PANTHER" id="PTHR24369:SF210">
    <property type="entry name" value="CHAOPTIN-RELATED"/>
    <property type="match status" value="1"/>
</dbReference>
<dbReference type="InterPro" id="IPR050541">
    <property type="entry name" value="LRR_TM_domain-containing"/>
</dbReference>
<dbReference type="CDD" id="cd00096">
    <property type="entry name" value="Ig"/>
    <property type="match status" value="1"/>
</dbReference>
<feature type="compositionally biased region" description="Basic and acidic residues" evidence="5">
    <location>
        <begin position="967"/>
        <end position="978"/>
    </location>
</feature>
<dbReference type="SUPFAM" id="SSF52058">
    <property type="entry name" value="L domain-like"/>
    <property type="match status" value="1"/>
</dbReference>
<keyword evidence="10" id="KW-1185">Reference proteome</keyword>
<feature type="compositionally biased region" description="Basic and acidic residues" evidence="5">
    <location>
        <begin position="612"/>
        <end position="627"/>
    </location>
</feature>
<evidence type="ECO:0000256" key="4">
    <source>
        <dbReference type="ARBA" id="ARBA00023157"/>
    </source>
</evidence>
<dbReference type="Proteomes" id="UP001208570">
    <property type="component" value="Unassembled WGS sequence"/>
</dbReference>
<proteinExistence type="predicted"/>
<keyword evidence="1" id="KW-0433">Leucine-rich repeat</keyword>
<feature type="transmembrane region" description="Helical" evidence="6">
    <location>
        <begin position="393"/>
        <end position="415"/>
    </location>
</feature>
<dbReference type="InterPro" id="IPR003598">
    <property type="entry name" value="Ig_sub2"/>
</dbReference>
<keyword evidence="3" id="KW-0677">Repeat</keyword>
<feature type="compositionally biased region" description="Basic and acidic residues" evidence="5">
    <location>
        <begin position="467"/>
        <end position="476"/>
    </location>
</feature>
<dbReference type="GO" id="GO:0005886">
    <property type="term" value="C:plasma membrane"/>
    <property type="evidence" value="ECO:0007669"/>
    <property type="project" value="TreeGrafter"/>
</dbReference>
<evidence type="ECO:0000256" key="1">
    <source>
        <dbReference type="ARBA" id="ARBA00022614"/>
    </source>
</evidence>
<dbReference type="SMART" id="SM00082">
    <property type="entry name" value="LRRCT"/>
    <property type="match status" value="1"/>
</dbReference>
<dbReference type="EMBL" id="JAODUP010000002">
    <property type="protein sequence ID" value="KAK2170580.1"/>
    <property type="molecule type" value="Genomic_DNA"/>
</dbReference>
<keyword evidence="2 7" id="KW-0732">Signal</keyword>
<dbReference type="Pfam" id="PF13855">
    <property type="entry name" value="LRR_8"/>
    <property type="match status" value="1"/>
</dbReference>
<dbReference type="InterPro" id="IPR036179">
    <property type="entry name" value="Ig-like_dom_sf"/>
</dbReference>
<evidence type="ECO:0000256" key="7">
    <source>
        <dbReference type="SAM" id="SignalP"/>
    </source>
</evidence>
<feature type="region of interest" description="Disordered" evidence="5">
    <location>
        <begin position="424"/>
        <end position="476"/>
    </location>
</feature>
<keyword evidence="6" id="KW-0472">Membrane</keyword>
<accession>A0AAD9KGY1</accession>
<keyword evidence="6" id="KW-0812">Transmembrane</keyword>
<evidence type="ECO:0000313" key="9">
    <source>
        <dbReference type="EMBL" id="KAK2170580.1"/>
    </source>
</evidence>
<comment type="caution">
    <text evidence="9">The sequence shown here is derived from an EMBL/GenBank/DDBJ whole genome shotgun (WGS) entry which is preliminary data.</text>
</comment>
<dbReference type="InterPro" id="IPR032675">
    <property type="entry name" value="LRR_dom_sf"/>
</dbReference>
<dbReference type="InterPro" id="IPR013783">
    <property type="entry name" value="Ig-like_fold"/>
</dbReference>
<feature type="region of interest" description="Disordered" evidence="5">
    <location>
        <begin position="868"/>
        <end position="978"/>
    </location>
</feature>
<dbReference type="PROSITE" id="PS50835">
    <property type="entry name" value="IG_LIKE"/>
    <property type="match status" value="1"/>
</dbReference>
<protein>
    <recommendedName>
        <fullName evidence="8">Ig-like domain-containing protein</fullName>
    </recommendedName>
</protein>